<protein>
    <recommendedName>
        <fullName evidence="3">Lipoprotein</fullName>
    </recommendedName>
</protein>
<sequence length="121" mass="13561">MRKITLLIVGVIFICMISACSSKKTKMGNASSGDWAFHFVVWEGDIYKLSEEKAEVEDSIGQVDKFEKTEGVYSKNFSNHFIAGTRIYKIKDVPTKEAIGMESANGSYVKFNNQGQYMAPE</sequence>
<keyword evidence="2" id="KW-1185">Reference proteome</keyword>
<gene>
    <name evidence="1" type="ORF">DQG23_28380</name>
</gene>
<dbReference type="OrthoDB" id="2357153at2"/>
<dbReference type="EMBL" id="QMFB01000020">
    <property type="protein sequence ID" value="RAV16754.1"/>
    <property type="molecule type" value="Genomic_DNA"/>
</dbReference>
<organism evidence="1 2">
    <name type="scientific">Paenibacillus contaminans</name>
    <dbReference type="NCBI Taxonomy" id="450362"/>
    <lineage>
        <taxon>Bacteria</taxon>
        <taxon>Bacillati</taxon>
        <taxon>Bacillota</taxon>
        <taxon>Bacilli</taxon>
        <taxon>Bacillales</taxon>
        <taxon>Paenibacillaceae</taxon>
        <taxon>Paenibacillus</taxon>
    </lineage>
</organism>
<dbReference type="Proteomes" id="UP000250369">
    <property type="component" value="Unassembled WGS sequence"/>
</dbReference>
<proteinExistence type="predicted"/>
<dbReference type="AlphaFoldDB" id="A0A329MA65"/>
<evidence type="ECO:0008006" key="3">
    <source>
        <dbReference type="Google" id="ProtNLM"/>
    </source>
</evidence>
<dbReference type="RefSeq" id="WP_113034414.1">
    <property type="nucleotide sequence ID" value="NZ_QMFB01000020.1"/>
</dbReference>
<evidence type="ECO:0000313" key="2">
    <source>
        <dbReference type="Proteomes" id="UP000250369"/>
    </source>
</evidence>
<name>A0A329MA65_9BACL</name>
<accession>A0A329MA65</accession>
<reference evidence="1 2" key="1">
    <citation type="journal article" date="2009" name="Int. J. Syst. Evol. Microbiol.">
        <title>Paenibacillus contaminans sp. nov., isolated from a contaminated laboratory plate.</title>
        <authorList>
            <person name="Chou J.H."/>
            <person name="Lee J.H."/>
            <person name="Lin M.C."/>
            <person name="Chang P.S."/>
            <person name="Arun A.B."/>
            <person name="Young C.C."/>
            <person name="Chen W.M."/>
        </authorList>
    </citation>
    <scope>NUCLEOTIDE SEQUENCE [LARGE SCALE GENOMIC DNA]</scope>
    <source>
        <strain evidence="1 2">CKOBP-6</strain>
    </source>
</reference>
<evidence type="ECO:0000313" key="1">
    <source>
        <dbReference type="EMBL" id="RAV16754.1"/>
    </source>
</evidence>
<dbReference type="PROSITE" id="PS51257">
    <property type="entry name" value="PROKAR_LIPOPROTEIN"/>
    <property type="match status" value="1"/>
</dbReference>
<comment type="caution">
    <text evidence="1">The sequence shown here is derived from an EMBL/GenBank/DDBJ whole genome shotgun (WGS) entry which is preliminary data.</text>
</comment>